<dbReference type="PANTHER" id="PTHR15715:SF37">
    <property type="entry name" value="LD47843P"/>
    <property type="match status" value="1"/>
</dbReference>
<dbReference type="InterPro" id="IPR051176">
    <property type="entry name" value="Cent_Immune-Sig_Mod"/>
</dbReference>
<dbReference type="Proteomes" id="UP000681720">
    <property type="component" value="Unassembled WGS sequence"/>
</dbReference>
<evidence type="ECO:0000313" key="2">
    <source>
        <dbReference type="EMBL" id="CAF5105073.1"/>
    </source>
</evidence>
<feature type="coiled-coil region" evidence="1">
    <location>
        <begin position="6"/>
        <end position="57"/>
    </location>
</feature>
<accession>A0A8S3GD21</accession>
<feature type="non-terminal residue" evidence="3">
    <location>
        <position position="1"/>
    </location>
</feature>
<keyword evidence="1" id="KW-0175">Coiled coil</keyword>
<evidence type="ECO:0000313" key="3">
    <source>
        <dbReference type="EMBL" id="CAF5158715.1"/>
    </source>
</evidence>
<protein>
    <submittedName>
        <fullName evidence="3">Uncharacterized protein</fullName>
    </submittedName>
</protein>
<proteinExistence type="predicted"/>
<gene>
    <name evidence="3" type="ORF">GIL414_LOCUS65590</name>
    <name evidence="2" type="ORF">SMN809_LOCUS61849</name>
</gene>
<reference evidence="3" key="1">
    <citation type="submission" date="2021-02" db="EMBL/GenBank/DDBJ databases">
        <authorList>
            <person name="Nowell W R."/>
        </authorList>
    </citation>
    <scope>NUCLEOTIDE SEQUENCE</scope>
</reference>
<evidence type="ECO:0000256" key="1">
    <source>
        <dbReference type="SAM" id="Coils"/>
    </source>
</evidence>
<name>A0A8S3GD21_9BILA</name>
<dbReference type="EMBL" id="CAJOBI010251417">
    <property type="protein sequence ID" value="CAF5105073.1"/>
    <property type="molecule type" value="Genomic_DNA"/>
</dbReference>
<feature type="coiled-coil region" evidence="1">
    <location>
        <begin position="100"/>
        <end position="169"/>
    </location>
</feature>
<dbReference type="PANTHER" id="PTHR15715">
    <property type="entry name" value="CENTROSOMAL PROTEIN OF 170 KDA"/>
    <property type="match status" value="1"/>
</dbReference>
<sequence length="282" mass="33319">EAMYREQTLEQKLEYLQNVLRDAQQTSDESWQAIINEDRLLARINALEDQIRIYRTKHPNEDTIKQELIQLTQSNTTFEEASKKKLETALFERANAITRGKSFESSLQSMQDELKRYEELNEQQKQDTEQLVQSVDEQRSVISDFEIKLRDSEKRCTELDSEIQRIQSNFDEYYERTRHLEELQQKLLQNGINHDQCQEESSAKDMIIERNNPVEIPIIKENGDSEKYDHIMDPSNQSDSILNHNHEEEYDNTNGVHSINELREAENQIDLLRKNLNETTGK</sequence>
<dbReference type="EMBL" id="CAJOBJ010296847">
    <property type="protein sequence ID" value="CAF5158715.1"/>
    <property type="molecule type" value="Genomic_DNA"/>
</dbReference>
<comment type="caution">
    <text evidence="3">The sequence shown here is derived from an EMBL/GenBank/DDBJ whole genome shotgun (WGS) entry which is preliminary data.</text>
</comment>
<dbReference type="AlphaFoldDB" id="A0A8S3GD21"/>
<dbReference type="Proteomes" id="UP000676336">
    <property type="component" value="Unassembled WGS sequence"/>
</dbReference>
<organism evidence="3 4">
    <name type="scientific">Rotaria magnacalcarata</name>
    <dbReference type="NCBI Taxonomy" id="392030"/>
    <lineage>
        <taxon>Eukaryota</taxon>
        <taxon>Metazoa</taxon>
        <taxon>Spiralia</taxon>
        <taxon>Gnathifera</taxon>
        <taxon>Rotifera</taxon>
        <taxon>Eurotatoria</taxon>
        <taxon>Bdelloidea</taxon>
        <taxon>Philodinida</taxon>
        <taxon>Philodinidae</taxon>
        <taxon>Rotaria</taxon>
    </lineage>
</organism>
<evidence type="ECO:0000313" key="4">
    <source>
        <dbReference type="Proteomes" id="UP000681720"/>
    </source>
</evidence>